<dbReference type="RefSeq" id="WP_342387818.1">
    <property type="nucleotide sequence ID" value="NZ_CP138333.2"/>
</dbReference>
<dbReference type="Pfam" id="PF00126">
    <property type="entry name" value="HTH_1"/>
    <property type="match status" value="1"/>
</dbReference>
<name>A0ABZ3CGS7_9STAP</name>
<keyword evidence="3" id="KW-0238">DNA-binding</keyword>
<evidence type="ECO:0000259" key="5">
    <source>
        <dbReference type="PROSITE" id="PS50931"/>
    </source>
</evidence>
<dbReference type="EMBL" id="CP138333">
    <property type="protein sequence ID" value="WZX29255.1"/>
    <property type="molecule type" value="Genomic_DNA"/>
</dbReference>
<dbReference type="CDD" id="cd05466">
    <property type="entry name" value="PBP2_LTTR_substrate"/>
    <property type="match status" value="1"/>
</dbReference>
<dbReference type="InterPro" id="IPR050950">
    <property type="entry name" value="HTH-type_LysR_regulators"/>
</dbReference>
<dbReference type="SUPFAM" id="SSF53850">
    <property type="entry name" value="Periplasmic binding protein-like II"/>
    <property type="match status" value="1"/>
</dbReference>
<dbReference type="InterPro" id="IPR000847">
    <property type="entry name" value="LysR_HTH_N"/>
</dbReference>
<keyword evidence="4" id="KW-0804">Transcription</keyword>
<dbReference type="Gene3D" id="1.10.10.10">
    <property type="entry name" value="Winged helix-like DNA-binding domain superfamily/Winged helix DNA-binding domain"/>
    <property type="match status" value="1"/>
</dbReference>
<dbReference type="PANTHER" id="PTHR30419:SF28">
    <property type="entry name" value="HTH-TYPE TRANSCRIPTIONAL REGULATOR BSDA"/>
    <property type="match status" value="1"/>
</dbReference>
<gene>
    <name evidence="6" type="ORF">RQP18_11420</name>
</gene>
<evidence type="ECO:0000256" key="1">
    <source>
        <dbReference type="ARBA" id="ARBA00009437"/>
    </source>
</evidence>
<sequence>MTIQRYEVFNTVVALENITKAGASLNMTQSGVSHAIRSLEDEFGVKLLIRNKSGIQLTREGERVHAYTLKIINAHYSLLQEVHNMMGLETGIIRVGSFSSVTAQWMPEVLKYFSEVYPGISIQIYEDDYESLEHGVAIGELDCCFTTASTHKKIEFTPFKKDKLFCIVSRQNPLAEKEIMPLSEIEKHPLVKPKKGWDNEVADFFNHFNIKPDVKYEVSDDRSILALIQADMGINIRPELVMSGAPDDIVPLELEVDAYRIIGIGTSKWVSPATSLFVSVVTDMFQEELFK</sequence>
<dbReference type="SUPFAM" id="SSF46785">
    <property type="entry name" value="Winged helix' DNA-binding domain"/>
    <property type="match status" value="1"/>
</dbReference>
<comment type="similarity">
    <text evidence="1">Belongs to the LysR transcriptional regulatory family.</text>
</comment>
<keyword evidence="2" id="KW-0805">Transcription regulation</keyword>
<dbReference type="PRINTS" id="PR00039">
    <property type="entry name" value="HTHLYSR"/>
</dbReference>
<feature type="domain" description="HTH lysR-type" evidence="5">
    <location>
        <begin position="1"/>
        <end position="58"/>
    </location>
</feature>
<dbReference type="Proteomes" id="UP001455384">
    <property type="component" value="Chromosome"/>
</dbReference>
<dbReference type="InterPro" id="IPR036390">
    <property type="entry name" value="WH_DNA-bd_sf"/>
</dbReference>
<proteinExistence type="inferred from homology"/>
<dbReference type="PANTHER" id="PTHR30419">
    <property type="entry name" value="HTH-TYPE TRANSCRIPTIONAL REGULATOR YBHD"/>
    <property type="match status" value="1"/>
</dbReference>
<evidence type="ECO:0000256" key="3">
    <source>
        <dbReference type="ARBA" id="ARBA00023125"/>
    </source>
</evidence>
<dbReference type="Gene3D" id="3.40.190.290">
    <property type="match status" value="1"/>
</dbReference>
<evidence type="ECO:0000313" key="6">
    <source>
        <dbReference type="EMBL" id="WZX29255.1"/>
    </source>
</evidence>
<evidence type="ECO:0000256" key="2">
    <source>
        <dbReference type="ARBA" id="ARBA00023015"/>
    </source>
</evidence>
<dbReference type="PROSITE" id="PS50931">
    <property type="entry name" value="HTH_LYSR"/>
    <property type="match status" value="1"/>
</dbReference>
<evidence type="ECO:0000313" key="7">
    <source>
        <dbReference type="Proteomes" id="UP001455384"/>
    </source>
</evidence>
<keyword evidence="7" id="KW-1185">Reference proteome</keyword>
<protein>
    <submittedName>
        <fullName evidence="6">LysR family transcriptional regulator</fullName>
    </submittedName>
</protein>
<dbReference type="InterPro" id="IPR005119">
    <property type="entry name" value="LysR_subst-bd"/>
</dbReference>
<evidence type="ECO:0000256" key="4">
    <source>
        <dbReference type="ARBA" id="ARBA00023163"/>
    </source>
</evidence>
<dbReference type="Pfam" id="PF03466">
    <property type="entry name" value="LysR_substrate"/>
    <property type="match status" value="1"/>
</dbReference>
<dbReference type="InterPro" id="IPR036388">
    <property type="entry name" value="WH-like_DNA-bd_sf"/>
</dbReference>
<reference evidence="7" key="1">
    <citation type="submission" date="2023-10" db="EMBL/GenBank/DDBJ databases">
        <title>Genome analysis and identification of Salinococcus sp. Bachu38 nov., a PGPR from the rhizosphere of Tamarix.</title>
        <authorList>
            <person name="Liang Z."/>
            <person name="Zhang X."/>
            <person name="Jia J."/>
            <person name="Chen X."/>
            <person name="Wang Y."/>
            <person name="Wang Q."/>
            <person name="Wang R."/>
        </authorList>
    </citation>
    <scope>NUCLEOTIDE SEQUENCE [LARGE SCALE GENOMIC DNA]</scope>
    <source>
        <strain evidence="7">Bachu38</strain>
    </source>
</reference>
<organism evidence="6 7">
    <name type="scientific">Salinicoccus bachuensis</name>
    <dbReference type="NCBI Taxonomy" id="3136731"/>
    <lineage>
        <taxon>Bacteria</taxon>
        <taxon>Bacillati</taxon>
        <taxon>Bacillota</taxon>
        <taxon>Bacilli</taxon>
        <taxon>Bacillales</taxon>
        <taxon>Staphylococcaceae</taxon>
        <taxon>Salinicoccus</taxon>
    </lineage>
</organism>
<accession>A0ABZ3CGS7</accession>